<dbReference type="InterPro" id="IPR003594">
    <property type="entry name" value="HATPase_dom"/>
</dbReference>
<keyword evidence="10" id="KW-1185">Reference proteome</keyword>
<keyword evidence="7" id="KW-1133">Transmembrane helix</keyword>
<dbReference type="PRINTS" id="PR00344">
    <property type="entry name" value="BCTRLSENSOR"/>
</dbReference>
<dbReference type="SMART" id="SM00388">
    <property type="entry name" value="HisKA"/>
    <property type="match status" value="1"/>
</dbReference>
<organism evidence="9 10">
    <name type="scientific">Qipengyuania benthica</name>
    <dbReference type="NCBI Taxonomy" id="3067651"/>
    <lineage>
        <taxon>Bacteria</taxon>
        <taxon>Pseudomonadati</taxon>
        <taxon>Pseudomonadota</taxon>
        <taxon>Alphaproteobacteria</taxon>
        <taxon>Sphingomonadales</taxon>
        <taxon>Erythrobacteraceae</taxon>
        <taxon>Qipengyuania</taxon>
    </lineage>
</organism>
<protein>
    <recommendedName>
        <fullName evidence="2">histidine kinase</fullName>
        <ecNumber evidence="2">2.7.13.3</ecNumber>
    </recommendedName>
</protein>
<dbReference type="SUPFAM" id="SSF55874">
    <property type="entry name" value="ATPase domain of HSP90 chaperone/DNA topoisomerase II/histidine kinase"/>
    <property type="match status" value="1"/>
</dbReference>
<keyword evidence="9" id="KW-0067">ATP-binding</keyword>
<dbReference type="Pfam" id="PF00512">
    <property type="entry name" value="HisKA"/>
    <property type="match status" value="1"/>
</dbReference>
<evidence type="ECO:0000256" key="4">
    <source>
        <dbReference type="ARBA" id="ARBA00022679"/>
    </source>
</evidence>
<feature type="domain" description="Histidine kinase" evidence="8">
    <location>
        <begin position="173"/>
        <end position="390"/>
    </location>
</feature>
<keyword evidence="7" id="KW-0472">Membrane</keyword>
<dbReference type="Pfam" id="PF13188">
    <property type="entry name" value="PAS_8"/>
    <property type="match status" value="1"/>
</dbReference>
<keyword evidence="5" id="KW-0418">Kinase</keyword>
<dbReference type="Proteomes" id="UP001235664">
    <property type="component" value="Unassembled WGS sequence"/>
</dbReference>
<dbReference type="Gene3D" id="1.10.287.130">
    <property type="match status" value="1"/>
</dbReference>
<evidence type="ECO:0000256" key="6">
    <source>
        <dbReference type="ARBA" id="ARBA00023012"/>
    </source>
</evidence>
<dbReference type="EMBL" id="JAVAIL010000002">
    <property type="protein sequence ID" value="MDP4539364.1"/>
    <property type="molecule type" value="Genomic_DNA"/>
</dbReference>
<dbReference type="GO" id="GO:0005524">
    <property type="term" value="F:ATP binding"/>
    <property type="evidence" value="ECO:0007669"/>
    <property type="project" value="UniProtKB-KW"/>
</dbReference>
<comment type="catalytic activity">
    <reaction evidence="1">
        <text>ATP + protein L-histidine = ADP + protein N-phospho-L-histidine.</text>
        <dbReference type="EC" id="2.7.13.3"/>
    </reaction>
</comment>
<dbReference type="CDD" id="cd00082">
    <property type="entry name" value="HisKA"/>
    <property type="match status" value="1"/>
</dbReference>
<dbReference type="InterPro" id="IPR003661">
    <property type="entry name" value="HisK_dim/P_dom"/>
</dbReference>
<name>A0ABT9H8K5_9SPHN</name>
<sequence>MSARPLPLPGLILAFVCCVVMIAIGVAPVVALSVLLIWAGTLWLRVGSPPPPSEKIEPSALTTDRMGELFESADTPLLVTRRNRVIIANRAARELFGVHILEQDIRISLRNPDAIQLIDSDESGSVTVRGLTSVRDIWRINTKQLDGGMGVYEFINKTAEADISRAHTDFVANASHELRTPLASIIGYVETLQEDVTALDHETSRKFLDTISREAQRLQHLVSDLMSLSRIEAEKHDRPSEIVDLGPLVARAAAEGAGPDRTDRLDLAIEGEFHIMGDVQQLEQLVRNLVDNALKYGDPTQMATVRVHPSGKRRVRLVVRDRGDGIAAEHIPHLTRRFYRTDPGRSRASGGTGLGLAIVKHIVERHRAKLDIVSEMGVGTTVTVRFPIERSERSEHSES</sequence>
<dbReference type="InterPro" id="IPR036890">
    <property type="entry name" value="HATPase_C_sf"/>
</dbReference>
<dbReference type="InterPro" id="IPR036097">
    <property type="entry name" value="HisK_dim/P_sf"/>
</dbReference>
<keyword evidence="4" id="KW-0808">Transferase</keyword>
<dbReference type="SUPFAM" id="SSF47384">
    <property type="entry name" value="Homodimeric domain of signal transducing histidine kinase"/>
    <property type="match status" value="1"/>
</dbReference>
<keyword evidence="6" id="KW-0902">Two-component regulatory system</keyword>
<dbReference type="RefSeq" id="WP_305929498.1">
    <property type="nucleotide sequence ID" value="NZ_JAVAIL010000002.1"/>
</dbReference>
<dbReference type="InterPro" id="IPR000014">
    <property type="entry name" value="PAS"/>
</dbReference>
<dbReference type="InterPro" id="IPR050351">
    <property type="entry name" value="BphY/WalK/GraS-like"/>
</dbReference>
<evidence type="ECO:0000313" key="9">
    <source>
        <dbReference type="EMBL" id="MDP4539364.1"/>
    </source>
</evidence>
<evidence type="ECO:0000259" key="8">
    <source>
        <dbReference type="PROSITE" id="PS50109"/>
    </source>
</evidence>
<reference evidence="9 10" key="1">
    <citation type="submission" date="2023-08" db="EMBL/GenBank/DDBJ databases">
        <title>genomic of DY56.</title>
        <authorList>
            <person name="Wang Y."/>
        </authorList>
    </citation>
    <scope>NUCLEOTIDE SEQUENCE [LARGE SCALE GENOMIC DNA]</scope>
    <source>
        <strain evidence="9 10">DY56-A-20</strain>
    </source>
</reference>
<evidence type="ECO:0000256" key="7">
    <source>
        <dbReference type="SAM" id="Phobius"/>
    </source>
</evidence>
<evidence type="ECO:0000256" key="3">
    <source>
        <dbReference type="ARBA" id="ARBA00022553"/>
    </source>
</evidence>
<dbReference type="Gene3D" id="3.30.565.10">
    <property type="entry name" value="Histidine kinase-like ATPase, C-terminal domain"/>
    <property type="match status" value="1"/>
</dbReference>
<feature type="transmembrane region" description="Helical" evidence="7">
    <location>
        <begin position="12"/>
        <end position="38"/>
    </location>
</feature>
<dbReference type="Pfam" id="PF02518">
    <property type="entry name" value="HATPase_c"/>
    <property type="match status" value="1"/>
</dbReference>
<dbReference type="EC" id="2.7.13.3" evidence="2"/>
<dbReference type="PANTHER" id="PTHR45453">
    <property type="entry name" value="PHOSPHATE REGULON SENSOR PROTEIN PHOR"/>
    <property type="match status" value="1"/>
</dbReference>
<comment type="caution">
    <text evidence="9">The sequence shown here is derived from an EMBL/GenBank/DDBJ whole genome shotgun (WGS) entry which is preliminary data.</text>
</comment>
<evidence type="ECO:0000256" key="1">
    <source>
        <dbReference type="ARBA" id="ARBA00000085"/>
    </source>
</evidence>
<keyword evidence="7" id="KW-0812">Transmembrane</keyword>
<evidence type="ECO:0000256" key="5">
    <source>
        <dbReference type="ARBA" id="ARBA00022777"/>
    </source>
</evidence>
<gene>
    <name evidence="9" type="ORF">Q9K01_06995</name>
</gene>
<keyword evidence="9" id="KW-0547">Nucleotide-binding</keyword>
<keyword evidence="3" id="KW-0597">Phosphoprotein</keyword>
<proteinExistence type="predicted"/>
<evidence type="ECO:0000313" key="10">
    <source>
        <dbReference type="Proteomes" id="UP001235664"/>
    </source>
</evidence>
<dbReference type="InterPro" id="IPR005467">
    <property type="entry name" value="His_kinase_dom"/>
</dbReference>
<dbReference type="PANTHER" id="PTHR45453:SF1">
    <property type="entry name" value="PHOSPHATE REGULON SENSOR PROTEIN PHOR"/>
    <property type="match status" value="1"/>
</dbReference>
<accession>A0ABT9H8K5</accession>
<dbReference type="SMART" id="SM00387">
    <property type="entry name" value="HATPase_c"/>
    <property type="match status" value="1"/>
</dbReference>
<evidence type="ECO:0000256" key="2">
    <source>
        <dbReference type="ARBA" id="ARBA00012438"/>
    </source>
</evidence>
<dbReference type="PROSITE" id="PS50109">
    <property type="entry name" value="HIS_KIN"/>
    <property type="match status" value="1"/>
</dbReference>
<dbReference type="InterPro" id="IPR004358">
    <property type="entry name" value="Sig_transdc_His_kin-like_C"/>
</dbReference>